<dbReference type="GO" id="GO:0016788">
    <property type="term" value="F:hydrolase activity, acting on ester bonds"/>
    <property type="evidence" value="ECO:0007669"/>
    <property type="project" value="InterPro"/>
</dbReference>
<dbReference type="GO" id="GO:0009395">
    <property type="term" value="P:phospholipid catabolic process"/>
    <property type="evidence" value="ECO:0007669"/>
    <property type="project" value="TreeGrafter"/>
</dbReference>
<dbReference type="EMBL" id="CABR01000106">
    <property type="protein sequence ID" value="CBI10801.1"/>
    <property type="molecule type" value="Genomic_DNA"/>
</dbReference>
<dbReference type="Pfam" id="PF04185">
    <property type="entry name" value="Phosphoesterase"/>
    <property type="match status" value="1"/>
</dbReference>
<comment type="caution">
    <text evidence="2">The sequence shown here is derived from an EMBL/GenBank/DDBJ whole genome shotgun (WGS) entry which is preliminary data.</text>
</comment>
<evidence type="ECO:0000313" key="2">
    <source>
        <dbReference type="EMBL" id="CBI10801.1"/>
    </source>
</evidence>
<gene>
    <name evidence="2" type="ORF">CARN7_1598</name>
</gene>
<name>E6QU79_9ZZZZ</name>
<organism evidence="2">
    <name type="scientific">mine drainage metagenome</name>
    <dbReference type="NCBI Taxonomy" id="410659"/>
    <lineage>
        <taxon>unclassified sequences</taxon>
        <taxon>metagenomes</taxon>
        <taxon>ecological metagenomes</taxon>
    </lineage>
</organism>
<dbReference type="PANTHER" id="PTHR31956">
    <property type="entry name" value="NON-SPECIFIC PHOSPHOLIPASE C4-RELATED"/>
    <property type="match status" value="1"/>
</dbReference>
<reference evidence="2" key="1">
    <citation type="submission" date="2009-10" db="EMBL/GenBank/DDBJ databases">
        <title>Diversity of trophic interactions inside an arsenic-rich microbial ecosystem.</title>
        <authorList>
            <person name="Bertin P.N."/>
            <person name="Heinrich-Salmeron A."/>
            <person name="Pelletier E."/>
            <person name="Goulhen-Chollet F."/>
            <person name="Arsene-Ploetze F."/>
            <person name="Gallien S."/>
            <person name="Calteau A."/>
            <person name="Vallenet D."/>
            <person name="Casiot C."/>
            <person name="Chane-Woon-Ming B."/>
            <person name="Giloteaux L."/>
            <person name="Barakat M."/>
            <person name="Bonnefoy V."/>
            <person name="Bruneel O."/>
            <person name="Chandler M."/>
            <person name="Cleiss J."/>
            <person name="Duran R."/>
            <person name="Elbaz-Poulichet F."/>
            <person name="Fonknechten N."/>
            <person name="Lauga B."/>
            <person name="Mornico D."/>
            <person name="Ortet P."/>
            <person name="Schaeffer C."/>
            <person name="Siguier P."/>
            <person name="Alexander Thil Smith A."/>
            <person name="Van Dorsselaer A."/>
            <person name="Weissenbach J."/>
            <person name="Medigue C."/>
            <person name="Le Paslier D."/>
        </authorList>
    </citation>
    <scope>NUCLEOTIDE SEQUENCE</scope>
</reference>
<protein>
    <submittedName>
        <fullName evidence="2">Phosphoesterase</fullName>
    </submittedName>
</protein>
<dbReference type="Gene3D" id="3.40.720.10">
    <property type="entry name" value="Alkaline Phosphatase, subunit A"/>
    <property type="match status" value="1"/>
</dbReference>
<accession>E6QU79</accession>
<dbReference type="InterPro" id="IPR007312">
    <property type="entry name" value="Phosphoesterase"/>
</dbReference>
<sequence length="371" mass="39851">MGNMMGKILHGCVFVLAAALANVANFCMASEVPSLNHVYLIVMENHSYQDIIGNSNAPYINEWLKTANLATDYFAVGHPSLPNYLELVGGSNFGIRNDDYPDWHGATPSSTLNQPLAGTGMDLATPPIIAPFGVAIASAPYRARTIADQLSERGKRWKSYQESLPASGLVDGVNDSDGIYTNLDENRLAGLGPLPKHYAAKHNPFVYFAVVQEGKYPHDGLGNVVGFDGAHGLYADLGAGISPALSFIVPNLCHDMHGINNGSKRCGNDIALVQMGDATVRQLVEAIHASPAWKIGHNALILVWDENSNGADPNRVALVVETNYGKQGLRSPQPYSHFSLLKTLEAGFGLPCLNHACDHNVHVISDLFAAK</sequence>
<dbReference type="InterPro" id="IPR017850">
    <property type="entry name" value="Alkaline_phosphatase_core_sf"/>
</dbReference>
<proteinExistence type="predicted"/>
<evidence type="ECO:0000256" key="1">
    <source>
        <dbReference type="ARBA" id="ARBA00022801"/>
    </source>
</evidence>
<keyword evidence="1" id="KW-0378">Hydrolase</keyword>
<dbReference type="PANTHER" id="PTHR31956:SF8">
    <property type="entry name" value="ACID PHOSPHATASE PHOA (AFU_ORTHOLOGUE AFUA_1G03570)"/>
    <property type="match status" value="1"/>
</dbReference>
<dbReference type="AlphaFoldDB" id="E6QU79"/>